<keyword evidence="1" id="KW-0732">Signal</keyword>
<dbReference type="Gene3D" id="3.30.1150.10">
    <property type="match status" value="1"/>
</dbReference>
<accession>A0ABU9J3N0</accession>
<evidence type="ECO:0008006" key="4">
    <source>
        <dbReference type="Google" id="ProtNLM"/>
    </source>
</evidence>
<dbReference type="Proteomes" id="UP001459204">
    <property type="component" value="Unassembled WGS sequence"/>
</dbReference>
<proteinExistence type="predicted"/>
<organism evidence="2 3">
    <name type="scientific">Pseudoxanthomonas putridarboris</name>
    <dbReference type="NCBI Taxonomy" id="752605"/>
    <lineage>
        <taxon>Bacteria</taxon>
        <taxon>Pseudomonadati</taxon>
        <taxon>Pseudomonadota</taxon>
        <taxon>Gammaproteobacteria</taxon>
        <taxon>Lysobacterales</taxon>
        <taxon>Lysobacteraceae</taxon>
        <taxon>Pseudoxanthomonas</taxon>
    </lineage>
</organism>
<evidence type="ECO:0000313" key="3">
    <source>
        <dbReference type="Proteomes" id="UP001459204"/>
    </source>
</evidence>
<name>A0ABU9J3N0_9GAMM</name>
<gene>
    <name evidence="2" type="ORF">AAD027_14330</name>
</gene>
<sequence length="119" mass="13380">MKALALHRVLWLLPLWAGAAVAQEADEPYARYQAVLREAIAREWRPSAEVPAGARCKVVIRQLPGGDVLEAWAHPDCAFGDRDRDLLEEAVLRAQPLPYRGHEREFSRLLALTFEAPGR</sequence>
<keyword evidence="3" id="KW-1185">Reference proteome</keyword>
<comment type="caution">
    <text evidence="2">The sequence shown here is derived from an EMBL/GenBank/DDBJ whole genome shotgun (WGS) entry which is preliminary data.</text>
</comment>
<dbReference type="EMBL" id="JBBWWT010000007">
    <property type="protein sequence ID" value="MEL1265535.1"/>
    <property type="molecule type" value="Genomic_DNA"/>
</dbReference>
<evidence type="ECO:0000256" key="1">
    <source>
        <dbReference type="SAM" id="SignalP"/>
    </source>
</evidence>
<dbReference type="SUPFAM" id="SSF74653">
    <property type="entry name" value="TolA/TonB C-terminal domain"/>
    <property type="match status" value="1"/>
</dbReference>
<feature type="signal peptide" evidence="1">
    <location>
        <begin position="1"/>
        <end position="22"/>
    </location>
</feature>
<dbReference type="RefSeq" id="WP_341726710.1">
    <property type="nucleotide sequence ID" value="NZ_JBBWWT010000007.1"/>
</dbReference>
<reference evidence="2 3" key="1">
    <citation type="submission" date="2024-04" db="EMBL/GenBank/DDBJ databases">
        <title>Draft genome sequence of Pseudoxanthomonas putridarboris WD12.</title>
        <authorList>
            <person name="Oh J."/>
        </authorList>
    </citation>
    <scope>NUCLEOTIDE SEQUENCE [LARGE SCALE GENOMIC DNA]</scope>
    <source>
        <strain evidence="2 3">WD12</strain>
    </source>
</reference>
<feature type="chain" id="PRO_5047417641" description="TonB C terminal" evidence="1">
    <location>
        <begin position="23"/>
        <end position="119"/>
    </location>
</feature>
<protein>
    <recommendedName>
        <fullName evidence="4">TonB C terminal</fullName>
    </recommendedName>
</protein>
<evidence type="ECO:0000313" key="2">
    <source>
        <dbReference type="EMBL" id="MEL1265535.1"/>
    </source>
</evidence>